<dbReference type="PANTHER" id="PTHR43280">
    <property type="entry name" value="ARAC-FAMILY TRANSCRIPTIONAL REGULATOR"/>
    <property type="match status" value="1"/>
</dbReference>
<dbReference type="Gene3D" id="1.10.10.60">
    <property type="entry name" value="Homeodomain-like"/>
    <property type="match status" value="2"/>
</dbReference>
<evidence type="ECO:0000256" key="3">
    <source>
        <dbReference type="ARBA" id="ARBA00023163"/>
    </source>
</evidence>
<reference evidence="5 6" key="1">
    <citation type="submission" date="2021-04" db="EMBL/GenBank/DDBJ databases">
        <title>The genome sequence of Ideonella sp. 3Y2.</title>
        <authorList>
            <person name="Liu Y."/>
        </authorList>
    </citation>
    <scope>NUCLEOTIDE SEQUENCE [LARGE SCALE GENOMIC DNA]</scope>
    <source>
        <strain evidence="5 6">3Y2</strain>
    </source>
</reference>
<comment type="caution">
    <text evidence="5">The sequence shown here is derived from an EMBL/GenBank/DDBJ whole genome shotgun (WGS) entry which is preliminary data.</text>
</comment>
<dbReference type="InterPro" id="IPR014710">
    <property type="entry name" value="RmlC-like_jellyroll"/>
</dbReference>
<dbReference type="InterPro" id="IPR020449">
    <property type="entry name" value="Tscrpt_reg_AraC-type_HTH"/>
</dbReference>
<keyword evidence="2" id="KW-0238">DNA-binding</keyword>
<dbReference type="SUPFAM" id="SSF51182">
    <property type="entry name" value="RmlC-like cupins"/>
    <property type="match status" value="1"/>
</dbReference>
<dbReference type="PRINTS" id="PR00032">
    <property type="entry name" value="HTHARAC"/>
</dbReference>
<proteinExistence type="predicted"/>
<accession>A0A940Y518</accession>
<dbReference type="EMBL" id="JAGQDD010000002">
    <property type="protein sequence ID" value="MBQ0929917.1"/>
    <property type="molecule type" value="Genomic_DNA"/>
</dbReference>
<dbReference type="AlphaFoldDB" id="A0A940Y518"/>
<dbReference type="Proteomes" id="UP000676246">
    <property type="component" value="Unassembled WGS sequence"/>
</dbReference>
<evidence type="ECO:0000259" key="4">
    <source>
        <dbReference type="PROSITE" id="PS01124"/>
    </source>
</evidence>
<dbReference type="Gene3D" id="2.60.120.10">
    <property type="entry name" value="Jelly Rolls"/>
    <property type="match status" value="1"/>
</dbReference>
<keyword evidence="3" id="KW-0804">Transcription</keyword>
<dbReference type="SUPFAM" id="SSF46689">
    <property type="entry name" value="Homeodomain-like"/>
    <property type="match status" value="2"/>
</dbReference>
<dbReference type="GO" id="GO:0043565">
    <property type="term" value="F:sequence-specific DNA binding"/>
    <property type="evidence" value="ECO:0007669"/>
    <property type="project" value="InterPro"/>
</dbReference>
<dbReference type="InterPro" id="IPR009057">
    <property type="entry name" value="Homeodomain-like_sf"/>
</dbReference>
<protein>
    <submittedName>
        <fullName evidence="5">Helix-turn-helix domain-containing protein</fullName>
    </submittedName>
</protein>
<dbReference type="Pfam" id="PF12833">
    <property type="entry name" value="HTH_18"/>
    <property type="match status" value="1"/>
</dbReference>
<evidence type="ECO:0000256" key="2">
    <source>
        <dbReference type="ARBA" id="ARBA00023125"/>
    </source>
</evidence>
<sequence length="284" mass="30502">MRVVQESVPQAQALTMRVLDLSLAAFDGPVHMHPMLELTCIARGSGLRFVGDTVEPFAPGDVVLVAPQVAHAWWSSASRRVAGAAQATVMQLHDTPALQGLPEWAAGPGVLLSEAAAGWALQGPLAAEVAAALPALSSTQGLAQLGQALALLARIAAPEARRWRRPLGLRQRRPEATAAAGARRVDALLTWVRDHLQEDLSAAAAARQLHVTPAAFSRSFKRLVGRSFTDYVNDLRIAEARLLLRRTDRPISEVAAACGFATLSNFNAQFRRRVGVSPREDRRG</sequence>
<dbReference type="PANTHER" id="PTHR43280:SF27">
    <property type="entry name" value="TRANSCRIPTIONAL REGULATOR MTLR"/>
    <property type="match status" value="1"/>
</dbReference>
<dbReference type="SMART" id="SM00342">
    <property type="entry name" value="HTH_ARAC"/>
    <property type="match status" value="1"/>
</dbReference>
<evidence type="ECO:0000313" key="5">
    <source>
        <dbReference type="EMBL" id="MBQ0929917.1"/>
    </source>
</evidence>
<dbReference type="InterPro" id="IPR011051">
    <property type="entry name" value="RmlC_Cupin_sf"/>
</dbReference>
<name>A0A940Y518_9BURK</name>
<gene>
    <name evidence="5" type="ORF">KAK03_05400</name>
</gene>
<dbReference type="InterPro" id="IPR018060">
    <property type="entry name" value="HTH_AraC"/>
</dbReference>
<dbReference type="GO" id="GO:0003700">
    <property type="term" value="F:DNA-binding transcription factor activity"/>
    <property type="evidence" value="ECO:0007669"/>
    <property type="project" value="InterPro"/>
</dbReference>
<dbReference type="PROSITE" id="PS01124">
    <property type="entry name" value="HTH_ARAC_FAMILY_2"/>
    <property type="match status" value="1"/>
</dbReference>
<keyword evidence="1" id="KW-0805">Transcription regulation</keyword>
<keyword evidence="6" id="KW-1185">Reference proteome</keyword>
<evidence type="ECO:0000256" key="1">
    <source>
        <dbReference type="ARBA" id="ARBA00023015"/>
    </source>
</evidence>
<dbReference type="PROSITE" id="PS00041">
    <property type="entry name" value="HTH_ARAC_FAMILY_1"/>
    <property type="match status" value="1"/>
</dbReference>
<organism evidence="5 6">
    <name type="scientific">Ideonella alba</name>
    <dbReference type="NCBI Taxonomy" id="2824118"/>
    <lineage>
        <taxon>Bacteria</taxon>
        <taxon>Pseudomonadati</taxon>
        <taxon>Pseudomonadota</taxon>
        <taxon>Betaproteobacteria</taxon>
        <taxon>Burkholderiales</taxon>
        <taxon>Sphaerotilaceae</taxon>
        <taxon>Ideonella</taxon>
    </lineage>
</organism>
<dbReference type="InterPro" id="IPR018062">
    <property type="entry name" value="HTH_AraC-typ_CS"/>
</dbReference>
<evidence type="ECO:0000313" key="6">
    <source>
        <dbReference type="Proteomes" id="UP000676246"/>
    </source>
</evidence>
<dbReference type="RefSeq" id="WP_210852156.1">
    <property type="nucleotide sequence ID" value="NZ_JAGQDD010000002.1"/>
</dbReference>
<feature type="domain" description="HTH araC/xylS-type" evidence="4">
    <location>
        <begin position="186"/>
        <end position="284"/>
    </location>
</feature>